<comment type="subcellular location">
    <subcellularLocation>
        <location evidence="1">Cell surface</location>
    </subcellularLocation>
</comment>
<reference evidence="4 5" key="1">
    <citation type="submission" date="2019-05" db="EMBL/GenBank/DDBJ databases">
        <authorList>
            <person name="Chen C."/>
        </authorList>
    </citation>
    <scope>NUCLEOTIDE SEQUENCE [LARGE SCALE GENOMIC DNA]</scope>
    <source>
        <strain evidence="4 5">HB172198</strain>
    </source>
</reference>
<accession>A0A4P8XNT5</accession>
<name>A0A4P8XNT5_9BACL</name>
<dbReference type="InterPro" id="IPR045584">
    <property type="entry name" value="Pilin-like"/>
</dbReference>
<gene>
    <name evidence="4" type="ORF">E6C60_3827</name>
</gene>
<keyword evidence="5" id="KW-1185">Reference proteome</keyword>
<dbReference type="NCBIfam" id="TIGR02532">
    <property type="entry name" value="IV_pilin_GFxxxE"/>
    <property type="match status" value="1"/>
</dbReference>
<evidence type="ECO:0000256" key="2">
    <source>
        <dbReference type="ARBA" id="ARBA00023287"/>
    </source>
</evidence>
<evidence type="ECO:0000256" key="3">
    <source>
        <dbReference type="SAM" id="Phobius"/>
    </source>
</evidence>
<keyword evidence="3" id="KW-0472">Membrane</keyword>
<organism evidence="4 5">
    <name type="scientific">Paenibacillus algicola</name>
    <dbReference type="NCBI Taxonomy" id="2565926"/>
    <lineage>
        <taxon>Bacteria</taxon>
        <taxon>Bacillati</taxon>
        <taxon>Bacillota</taxon>
        <taxon>Bacilli</taxon>
        <taxon>Bacillales</taxon>
        <taxon>Paenibacillaceae</taxon>
        <taxon>Paenibacillus</taxon>
    </lineage>
</organism>
<keyword evidence="2" id="KW-0178">Competence</keyword>
<dbReference type="PROSITE" id="PS00409">
    <property type="entry name" value="PROKAR_NTER_METHYL"/>
    <property type="match status" value="1"/>
</dbReference>
<dbReference type="GO" id="GO:0009986">
    <property type="term" value="C:cell surface"/>
    <property type="evidence" value="ECO:0007669"/>
    <property type="project" value="UniProtKB-SubCell"/>
</dbReference>
<evidence type="ECO:0000313" key="4">
    <source>
        <dbReference type="EMBL" id="QCT04532.1"/>
    </source>
</evidence>
<dbReference type="GO" id="GO:0030420">
    <property type="term" value="P:establishment of competence for transformation"/>
    <property type="evidence" value="ECO:0007669"/>
    <property type="project" value="UniProtKB-KW"/>
</dbReference>
<dbReference type="SUPFAM" id="SSF54523">
    <property type="entry name" value="Pili subunits"/>
    <property type="match status" value="1"/>
</dbReference>
<evidence type="ECO:0008006" key="6">
    <source>
        <dbReference type="Google" id="ProtNLM"/>
    </source>
</evidence>
<keyword evidence="3" id="KW-0812">Transmembrane</keyword>
<dbReference type="InterPro" id="IPR012902">
    <property type="entry name" value="N_methyl_site"/>
</dbReference>
<sequence length="157" mass="16570">MLTKALKARQARLQGEKGFTLIELLAVIVILGIIAVIAIPLIGNIIDNSKEDSDVATARQLYDAARLYVIGEKAGDFANTTTVSLSDLTTSNYIEDTIALPSTKKPITDATVTFDADGQLQSVSITPAPQGSDDGEYTANEVLQVDTTTTAPATPSN</sequence>
<dbReference type="KEGG" id="palo:E6C60_3827"/>
<protein>
    <recommendedName>
        <fullName evidence="6">Type IV pilus assembly protein PilA</fullName>
    </recommendedName>
</protein>
<proteinExistence type="predicted"/>
<dbReference type="Pfam" id="PF07963">
    <property type="entry name" value="N_methyl"/>
    <property type="match status" value="1"/>
</dbReference>
<dbReference type="Proteomes" id="UP000300879">
    <property type="component" value="Chromosome"/>
</dbReference>
<dbReference type="Gene3D" id="3.30.700.10">
    <property type="entry name" value="Glycoprotein, Type 4 Pilin"/>
    <property type="match status" value="1"/>
</dbReference>
<dbReference type="OrthoDB" id="2665739at2"/>
<feature type="transmembrane region" description="Helical" evidence="3">
    <location>
        <begin position="21"/>
        <end position="43"/>
    </location>
</feature>
<dbReference type="AlphaFoldDB" id="A0A4P8XNT5"/>
<dbReference type="EMBL" id="CP040396">
    <property type="protein sequence ID" value="QCT04532.1"/>
    <property type="molecule type" value="Genomic_DNA"/>
</dbReference>
<dbReference type="RefSeq" id="WP_138227228.1">
    <property type="nucleotide sequence ID" value="NZ_CP040396.1"/>
</dbReference>
<evidence type="ECO:0000256" key="1">
    <source>
        <dbReference type="ARBA" id="ARBA00004241"/>
    </source>
</evidence>
<keyword evidence="3" id="KW-1133">Transmembrane helix</keyword>
<evidence type="ECO:0000313" key="5">
    <source>
        <dbReference type="Proteomes" id="UP000300879"/>
    </source>
</evidence>